<protein>
    <submittedName>
        <fullName evidence="2">Uncharacterized protein</fullName>
    </submittedName>
</protein>
<evidence type="ECO:0000256" key="1">
    <source>
        <dbReference type="SAM" id="MobiDB-lite"/>
    </source>
</evidence>
<dbReference type="GeneID" id="18760361"/>
<dbReference type="OrthoDB" id="3518308at2759"/>
<name>K1WIU6_MARBU</name>
<dbReference type="InParanoid" id="K1WIU6"/>
<dbReference type="Proteomes" id="UP000006753">
    <property type="component" value="Unassembled WGS sequence"/>
</dbReference>
<dbReference type="RefSeq" id="XP_007292315.1">
    <property type="nucleotide sequence ID" value="XM_007292253.1"/>
</dbReference>
<evidence type="ECO:0000313" key="3">
    <source>
        <dbReference type="Proteomes" id="UP000006753"/>
    </source>
</evidence>
<sequence length="460" mass="51886">MSSSSPAGMTNPAVWKLKEMLIEWRLTELTPEDVMALNSADLDFSELAVFDPNELEGVESGAPLYTGHDLYAAPRVGGSELLKDGVFAILKANKALVPKVRELLDKELLQSGYGKDYLGKRTNTMQKATALAIHRCTGTLRPFSDGEFKNLDRGKHGFEVLVTTLRNGHPQNRETTSLYFRYTTKYHEFIEELRITTHKSAIPPINVAQLHSYDKNEVADTQSKASGIAFPTLPHSFTAPSGPSSPRFQSQRDVQGYTLADGPWLYRVALNLNVISNCKAGAPPDREIKDADTYREMIDFLKDQGKKKTAEAVITVLVKHSLDEEACRRWRHHLEEEAAEEQRYAQRMKSLGRQHGEESDIGEPYMAAQTRRLAAQRKAGLSKYWDATHGREITSELSRARIEARKAMAEAGLLSRSEIDDAMKGREKVERAAFYAELEKRTKGSRDQDDFQRRLENLWP</sequence>
<dbReference type="KEGG" id="mbe:MBM_04426"/>
<dbReference type="EMBL" id="JH921436">
    <property type="protein sequence ID" value="EKD17565.1"/>
    <property type="molecule type" value="Genomic_DNA"/>
</dbReference>
<dbReference type="HOGENOM" id="CLU_594564_0_0_1"/>
<dbReference type="AlphaFoldDB" id="K1WIU6"/>
<keyword evidence="3" id="KW-1185">Reference proteome</keyword>
<reference evidence="2 3" key="1">
    <citation type="journal article" date="2012" name="BMC Genomics">
        <title>Sequencing the genome of Marssonina brunnea reveals fungus-poplar co-evolution.</title>
        <authorList>
            <person name="Zhu S."/>
            <person name="Cao Y.-Z."/>
            <person name="Jiang C."/>
            <person name="Tan B.-Y."/>
            <person name="Wang Z."/>
            <person name="Feng S."/>
            <person name="Zhang L."/>
            <person name="Su X.-H."/>
            <person name="Brejova B."/>
            <person name="Vinar T."/>
            <person name="Xu M."/>
            <person name="Wang M.-X."/>
            <person name="Zhang S.-G."/>
            <person name="Huang M.-R."/>
            <person name="Wu R."/>
            <person name="Zhou Y."/>
        </authorList>
    </citation>
    <scope>NUCLEOTIDE SEQUENCE [LARGE SCALE GENOMIC DNA]</scope>
    <source>
        <strain evidence="2 3">MB_m1</strain>
    </source>
</reference>
<feature type="region of interest" description="Disordered" evidence="1">
    <location>
        <begin position="440"/>
        <end position="460"/>
    </location>
</feature>
<organism evidence="2 3">
    <name type="scientific">Marssonina brunnea f. sp. multigermtubi (strain MB_m1)</name>
    <name type="common">Marssonina leaf spot fungus</name>
    <dbReference type="NCBI Taxonomy" id="1072389"/>
    <lineage>
        <taxon>Eukaryota</taxon>
        <taxon>Fungi</taxon>
        <taxon>Dikarya</taxon>
        <taxon>Ascomycota</taxon>
        <taxon>Pezizomycotina</taxon>
        <taxon>Leotiomycetes</taxon>
        <taxon>Helotiales</taxon>
        <taxon>Drepanopezizaceae</taxon>
        <taxon>Drepanopeziza</taxon>
    </lineage>
</organism>
<accession>K1WIU6</accession>
<evidence type="ECO:0000313" key="2">
    <source>
        <dbReference type="EMBL" id="EKD17565.1"/>
    </source>
</evidence>
<proteinExistence type="predicted"/>
<gene>
    <name evidence="2" type="ORF">MBM_04426</name>
</gene>